<feature type="region of interest" description="Disordered" evidence="1">
    <location>
        <begin position="146"/>
        <end position="180"/>
    </location>
</feature>
<sequence length="180" mass="19948">MMLISSLLLISLPAVTPTLSPAGEASDERTLFYGPASEHLSQWVSYLRLKAVVKEKAYDCKRIHYCTKGAIESLLFPSHPVLDDLMRFLSKNHQGILGAMANGFLRKDCEKLYPKCSMKIRIKTSKIPCESGEACFRISHFGLDTSSDEETDPHKLKQGTLDAKVAEVPNNTIESAESNS</sequence>
<evidence type="ECO:0000256" key="2">
    <source>
        <dbReference type="SAM" id="SignalP"/>
    </source>
</evidence>
<keyword evidence="3" id="KW-1185">Reference proteome</keyword>
<organism evidence="3 4">
    <name type="scientific">Galendromus occidentalis</name>
    <name type="common">western predatory mite</name>
    <dbReference type="NCBI Taxonomy" id="34638"/>
    <lineage>
        <taxon>Eukaryota</taxon>
        <taxon>Metazoa</taxon>
        <taxon>Ecdysozoa</taxon>
        <taxon>Arthropoda</taxon>
        <taxon>Chelicerata</taxon>
        <taxon>Arachnida</taxon>
        <taxon>Acari</taxon>
        <taxon>Parasitiformes</taxon>
        <taxon>Mesostigmata</taxon>
        <taxon>Gamasina</taxon>
        <taxon>Phytoseioidea</taxon>
        <taxon>Phytoseiidae</taxon>
        <taxon>Typhlodrominae</taxon>
        <taxon>Galendromus</taxon>
    </lineage>
</organism>
<dbReference type="Proteomes" id="UP000694867">
    <property type="component" value="Unplaced"/>
</dbReference>
<evidence type="ECO:0000313" key="3">
    <source>
        <dbReference type="Proteomes" id="UP000694867"/>
    </source>
</evidence>
<reference evidence="4" key="1">
    <citation type="submission" date="2025-08" db="UniProtKB">
        <authorList>
            <consortium name="RefSeq"/>
        </authorList>
    </citation>
    <scope>IDENTIFICATION</scope>
</reference>
<gene>
    <name evidence="4" type="primary">LOC100904076</name>
</gene>
<keyword evidence="2" id="KW-0732">Signal</keyword>
<name>A0AAJ6QQJ9_9ACAR</name>
<evidence type="ECO:0000256" key="1">
    <source>
        <dbReference type="SAM" id="MobiDB-lite"/>
    </source>
</evidence>
<dbReference type="KEGG" id="goe:100904076"/>
<evidence type="ECO:0000313" key="4">
    <source>
        <dbReference type="RefSeq" id="XP_003740556.1"/>
    </source>
</evidence>
<dbReference type="AlphaFoldDB" id="A0AAJ6QQJ9"/>
<dbReference type="RefSeq" id="XP_003740556.1">
    <property type="nucleotide sequence ID" value="XM_003740508.1"/>
</dbReference>
<accession>A0AAJ6QQJ9</accession>
<feature type="chain" id="PRO_5042571774" evidence="2">
    <location>
        <begin position="18"/>
        <end position="180"/>
    </location>
</feature>
<protein>
    <submittedName>
        <fullName evidence="4">Uncharacterized protein LOC100904076</fullName>
    </submittedName>
</protein>
<proteinExistence type="predicted"/>
<feature type="signal peptide" evidence="2">
    <location>
        <begin position="1"/>
        <end position="17"/>
    </location>
</feature>
<dbReference type="GeneID" id="100904076"/>
<feature type="compositionally biased region" description="Polar residues" evidence="1">
    <location>
        <begin position="169"/>
        <end position="180"/>
    </location>
</feature>